<organism evidence="2">
    <name type="scientific">uncultured Nocardioidaceae bacterium</name>
    <dbReference type="NCBI Taxonomy" id="253824"/>
    <lineage>
        <taxon>Bacteria</taxon>
        <taxon>Bacillati</taxon>
        <taxon>Actinomycetota</taxon>
        <taxon>Actinomycetes</taxon>
        <taxon>Propionibacteriales</taxon>
        <taxon>Nocardioidaceae</taxon>
        <taxon>environmental samples</taxon>
    </lineage>
</organism>
<feature type="compositionally biased region" description="Basic residues" evidence="1">
    <location>
        <begin position="1"/>
        <end position="19"/>
    </location>
</feature>
<reference evidence="2" key="1">
    <citation type="submission" date="2020-02" db="EMBL/GenBank/DDBJ databases">
        <authorList>
            <person name="Meier V. D."/>
        </authorList>
    </citation>
    <scope>NUCLEOTIDE SEQUENCE</scope>
    <source>
        <strain evidence="2">AVDCRST_MAG47</strain>
    </source>
</reference>
<evidence type="ECO:0000256" key="1">
    <source>
        <dbReference type="SAM" id="MobiDB-lite"/>
    </source>
</evidence>
<name>A0A6J4MNC2_9ACTN</name>
<feature type="non-terminal residue" evidence="2">
    <location>
        <position position="1"/>
    </location>
</feature>
<feature type="compositionally biased region" description="Basic residues" evidence="1">
    <location>
        <begin position="55"/>
        <end position="69"/>
    </location>
</feature>
<feature type="region of interest" description="Disordered" evidence="1">
    <location>
        <begin position="1"/>
        <end position="135"/>
    </location>
</feature>
<evidence type="ECO:0000313" key="2">
    <source>
        <dbReference type="EMBL" id="CAA9362834.1"/>
    </source>
</evidence>
<feature type="non-terminal residue" evidence="2">
    <location>
        <position position="135"/>
    </location>
</feature>
<gene>
    <name evidence="2" type="ORF">AVDCRST_MAG47-323</name>
</gene>
<feature type="compositionally biased region" description="Gly residues" evidence="1">
    <location>
        <begin position="45"/>
        <end position="54"/>
    </location>
</feature>
<proteinExistence type="predicted"/>
<accession>A0A6J4MNC2</accession>
<protein>
    <submittedName>
        <fullName evidence="2">Molybdate-binding domain of ModE</fullName>
    </submittedName>
</protein>
<dbReference type="AlphaFoldDB" id="A0A6J4MNC2"/>
<feature type="compositionally biased region" description="Basic and acidic residues" evidence="1">
    <location>
        <begin position="70"/>
        <end position="108"/>
    </location>
</feature>
<sequence length="135" mass="15126">ADPPHLRGRCRRRGQRRHAPPVGRRGTGPRSRRGERPHRDRRGGPGRAGQGAGRAGRRRPPRRAPRARGQRSEPDAWRRDPRGRGHRDGPGRDGVRAVPHRVADERRGGARAGTGTWRHRDRLGEVHQRRGGAPV</sequence>
<dbReference type="EMBL" id="CADCUK010000023">
    <property type="protein sequence ID" value="CAA9362834.1"/>
    <property type="molecule type" value="Genomic_DNA"/>
</dbReference>